<dbReference type="OrthoDB" id="444848at2759"/>
<proteinExistence type="predicted"/>
<dbReference type="SUPFAM" id="SSF53098">
    <property type="entry name" value="Ribonuclease H-like"/>
    <property type="match status" value="1"/>
</dbReference>
<evidence type="ECO:0008006" key="3">
    <source>
        <dbReference type="Google" id="ProtNLM"/>
    </source>
</evidence>
<dbReference type="GO" id="GO:0003676">
    <property type="term" value="F:nucleic acid binding"/>
    <property type="evidence" value="ECO:0007669"/>
    <property type="project" value="InterPro"/>
</dbReference>
<gene>
    <name evidence="1" type="ORF">BS47DRAFT_1302375</name>
</gene>
<sequence length="239" mass="28076">MDKYKVPVVRISPYNPQANGKSEHGHTVWINAIWKIHGIHIYDWPDYVGYAVWADQVTVKRNTGYTPYYLLYGQHPLMPYDVKDKTFHSLDWPSVKSSEELLVLWILQISKCDELLDDTVQANEKSRLKAADAFNRKHAVQMAIGEYYPGEWVIVYNEALDNQHRSKGTAKWFRPFIIVQQRPSGAYVIQQPDGVVLQRPIAWKRLKLYHFRENTEPIIREPVWNYYDDDPIVSMAIQR</sequence>
<protein>
    <recommendedName>
        <fullName evidence="3">Integrase catalytic domain-containing protein</fullName>
    </recommendedName>
</protein>
<dbReference type="PANTHER" id="PTHR37984">
    <property type="entry name" value="PROTEIN CBG26694"/>
    <property type="match status" value="1"/>
</dbReference>
<keyword evidence="2" id="KW-1185">Reference proteome</keyword>
<dbReference type="InterPro" id="IPR036397">
    <property type="entry name" value="RNaseH_sf"/>
</dbReference>
<comment type="caution">
    <text evidence="1">The sequence shown here is derived from an EMBL/GenBank/DDBJ whole genome shotgun (WGS) entry which is preliminary data.</text>
</comment>
<dbReference type="Gene3D" id="3.30.420.10">
    <property type="entry name" value="Ribonuclease H-like superfamily/Ribonuclease H"/>
    <property type="match status" value="1"/>
</dbReference>
<dbReference type="PANTHER" id="PTHR37984:SF5">
    <property type="entry name" value="PROTEIN NYNRIN-LIKE"/>
    <property type="match status" value="1"/>
</dbReference>
<accession>A0A9P6AMW6</accession>
<name>A0A9P6AMW6_9AGAM</name>
<evidence type="ECO:0000313" key="1">
    <source>
        <dbReference type="EMBL" id="KAF9508753.1"/>
    </source>
</evidence>
<organism evidence="1 2">
    <name type="scientific">Hydnum rufescens UP504</name>
    <dbReference type="NCBI Taxonomy" id="1448309"/>
    <lineage>
        <taxon>Eukaryota</taxon>
        <taxon>Fungi</taxon>
        <taxon>Dikarya</taxon>
        <taxon>Basidiomycota</taxon>
        <taxon>Agaricomycotina</taxon>
        <taxon>Agaricomycetes</taxon>
        <taxon>Cantharellales</taxon>
        <taxon>Hydnaceae</taxon>
        <taxon>Hydnum</taxon>
    </lineage>
</organism>
<evidence type="ECO:0000313" key="2">
    <source>
        <dbReference type="Proteomes" id="UP000886523"/>
    </source>
</evidence>
<dbReference type="AlphaFoldDB" id="A0A9P6AMW6"/>
<dbReference type="InterPro" id="IPR050951">
    <property type="entry name" value="Retrovirus_Pol_polyprotein"/>
</dbReference>
<dbReference type="InterPro" id="IPR012337">
    <property type="entry name" value="RNaseH-like_sf"/>
</dbReference>
<reference evidence="1" key="1">
    <citation type="journal article" date="2020" name="Nat. Commun.">
        <title>Large-scale genome sequencing of mycorrhizal fungi provides insights into the early evolution of symbiotic traits.</title>
        <authorList>
            <person name="Miyauchi S."/>
            <person name="Kiss E."/>
            <person name="Kuo A."/>
            <person name="Drula E."/>
            <person name="Kohler A."/>
            <person name="Sanchez-Garcia M."/>
            <person name="Morin E."/>
            <person name="Andreopoulos B."/>
            <person name="Barry K.W."/>
            <person name="Bonito G."/>
            <person name="Buee M."/>
            <person name="Carver A."/>
            <person name="Chen C."/>
            <person name="Cichocki N."/>
            <person name="Clum A."/>
            <person name="Culley D."/>
            <person name="Crous P.W."/>
            <person name="Fauchery L."/>
            <person name="Girlanda M."/>
            <person name="Hayes R.D."/>
            <person name="Keri Z."/>
            <person name="LaButti K."/>
            <person name="Lipzen A."/>
            <person name="Lombard V."/>
            <person name="Magnuson J."/>
            <person name="Maillard F."/>
            <person name="Murat C."/>
            <person name="Nolan M."/>
            <person name="Ohm R.A."/>
            <person name="Pangilinan J."/>
            <person name="Pereira M.F."/>
            <person name="Perotto S."/>
            <person name="Peter M."/>
            <person name="Pfister S."/>
            <person name="Riley R."/>
            <person name="Sitrit Y."/>
            <person name="Stielow J.B."/>
            <person name="Szollosi G."/>
            <person name="Zifcakova L."/>
            <person name="Stursova M."/>
            <person name="Spatafora J.W."/>
            <person name="Tedersoo L."/>
            <person name="Vaario L.M."/>
            <person name="Yamada A."/>
            <person name="Yan M."/>
            <person name="Wang P."/>
            <person name="Xu J."/>
            <person name="Bruns T."/>
            <person name="Baldrian P."/>
            <person name="Vilgalys R."/>
            <person name="Dunand C."/>
            <person name="Henrissat B."/>
            <person name="Grigoriev I.V."/>
            <person name="Hibbett D."/>
            <person name="Nagy L.G."/>
            <person name="Martin F.M."/>
        </authorList>
    </citation>
    <scope>NUCLEOTIDE SEQUENCE</scope>
    <source>
        <strain evidence="1">UP504</strain>
    </source>
</reference>
<dbReference type="Proteomes" id="UP000886523">
    <property type="component" value="Unassembled WGS sequence"/>
</dbReference>
<dbReference type="EMBL" id="MU129051">
    <property type="protein sequence ID" value="KAF9508753.1"/>
    <property type="molecule type" value="Genomic_DNA"/>
</dbReference>